<dbReference type="PaxDb" id="411902-CLOBOL_05655"/>
<evidence type="ECO:0000313" key="2">
    <source>
        <dbReference type="EMBL" id="EDP14048.1"/>
    </source>
</evidence>
<proteinExistence type="predicted"/>
<name>A8S0E7_ENTBW</name>
<feature type="compositionally biased region" description="Basic and acidic residues" evidence="1">
    <location>
        <begin position="220"/>
        <end position="240"/>
    </location>
</feature>
<accession>A8S0E7</accession>
<reference evidence="2 3" key="2">
    <citation type="submission" date="2007-09" db="EMBL/GenBank/DDBJ databases">
        <title>Draft genome sequence of Clostridium bolteae (ATCC BAA-613).</title>
        <authorList>
            <person name="Sudarsanam P."/>
            <person name="Ley R."/>
            <person name="Guruge J."/>
            <person name="Turnbaugh P.J."/>
            <person name="Mahowald M."/>
            <person name="Liep D."/>
            <person name="Gordon J."/>
        </authorList>
    </citation>
    <scope>NUCLEOTIDE SEQUENCE [LARGE SCALE GENOMIC DNA]</scope>
    <source>
        <strain evidence="3">ATCC BAA-613 / DSM 15670 / CCUG 46953 / JCM 12243 / WAL 16351</strain>
    </source>
</reference>
<dbReference type="eggNOG" id="COG1280">
    <property type="taxonomic scope" value="Bacteria"/>
</dbReference>
<protein>
    <submittedName>
        <fullName evidence="2">Uncharacterized protein</fullName>
    </submittedName>
</protein>
<gene>
    <name evidence="2" type="ORF">CLOBOL_05655</name>
</gene>
<organism evidence="2 3">
    <name type="scientific">Enterocloster bolteae (strain ATCC BAA-613 / DSM 15670 / CCUG 46953 / JCM 12243 / WAL 16351)</name>
    <name type="common">Clostridium bolteae</name>
    <dbReference type="NCBI Taxonomy" id="411902"/>
    <lineage>
        <taxon>Bacteria</taxon>
        <taxon>Bacillati</taxon>
        <taxon>Bacillota</taxon>
        <taxon>Clostridia</taxon>
        <taxon>Lachnospirales</taxon>
        <taxon>Lachnospiraceae</taxon>
        <taxon>Enterocloster</taxon>
    </lineage>
</organism>
<evidence type="ECO:0000313" key="3">
    <source>
        <dbReference type="Proteomes" id="UP000005396"/>
    </source>
</evidence>
<reference evidence="2 3" key="1">
    <citation type="submission" date="2007-08" db="EMBL/GenBank/DDBJ databases">
        <authorList>
            <person name="Fulton L."/>
            <person name="Clifton S."/>
            <person name="Fulton B."/>
            <person name="Xu J."/>
            <person name="Minx P."/>
            <person name="Pepin K.H."/>
            <person name="Johnson M."/>
            <person name="Thiruvilangam P."/>
            <person name="Bhonagiri V."/>
            <person name="Nash W.E."/>
            <person name="Mardis E.R."/>
            <person name="Wilson R.K."/>
        </authorList>
    </citation>
    <scope>NUCLEOTIDE SEQUENCE [LARGE SCALE GENOMIC DNA]</scope>
    <source>
        <strain evidence="3">ATCC BAA-613 / DSM 15670 / CCUG 46953 / JCM 12243 / WAL 16351</strain>
    </source>
</reference>
<feature type="compositionally biased region" description="Basic and acidic residues" evidence="1">
    <location>
        <begin position="69"/>
        <end position="79"/>
    </location>
</feature>
<dbReference type="HOGENOM" id="CLU_355521_0_0_9"/>
<dbReference type="AlphaFoldDB" id="A8S0E7"/>
<sequence>MGIRVSATDTIGQLTKIMESIDEIKEGFQKAEDKAEKFGSEAAESAGTLAHGMQDARQETSKVATSMDKLSDSGDKVESSAKGARRALENMGSAASKSATEARKDLNNASDAADEFRKEINKTSEAGEDASNTYRSMGAEADGFGSAAARSAAKALKETNSLGKAVKAGFQGAYGFAGKQAEQFANKARDGLEELETALKNPIQTIKNKLVDALEKAGKKIKDTGDKSDETGDDLKHMGNDGESAGTRIKDAVGGAVKSFFAISAAIEIVKAGIEAAKQLGSAIKDAGIASEQTGAKFGAMFSADSGVQEWADNFSDAIHRSNTEVQGFLVSNKAMYQEMGITGTAAEDLSKITTSLAYDFGTAFSLDDAEALSVVQDYLKGNTEAMAEFGMQIDDAALKQSAMEMGLGKNIDALDEAAMAQVRMNALLQNSTEIQQAATKKQEGYANNIKSLKGIWSDFLSGAASKFAPVFTELTNTIMASWPQIEPALLGMIDMLSNGFAAGVPVIMDLATGALPGLISTFGELMSAAAPIGGVLLDMATTALPPLMAAVTPLIQTFSTLAQTVLPPVSRIIGSIATTVVPPLVNILKSLSDNVIAPLMPHIESIANAILPALSAGLKIIPPILSAISPVLSGISGVLSNVVGFLAKIMEWAANGLASLLEKIAGLFGGGSKAAASAGANIPHNADGDNYFQGGWTHINERGGEIAYLPSGSTIVPADKSEQIIAGGRQQSIKNDVNFNPTIRIEILGGSNEGTPGMMEDLKQTVKELYQEMQEEHFANLAIQQGNA</sequence>
<evidence type="ECO:0000256" key="1">
    <source>
        <dbReference type="SAM" id="MobiDB-lite"/>
    </source>
</evidence>
<comment type="caution">
    <text evidence="2">The sequence shown here is derived from an EMBL/GenBank/DDBJ whole genome shotgun (WGS) entry which is preliminary data.</text>
</comment>
<feature type="region of interest" description="Disordered" evidence="1">
    <location>
        <begin position="220"/>
        <end position="243"/>
    </location>
</feature>
<feature type="region of interest" description="Disordered" evidence="1">
    <location>
        <begin position="32"/>
        <end position="134"/>
    </location>
</feature>
<dbReference type="Proteomes" id="UP000005396">
    <property type="component" value="Unassembled WGS sequence"/>
</dbReference>
<dbReference type="EMBL" id="ABCC02000042">
    <property type="protein sequence ID" value="EDP14048.1"/>
    <property type="molecule type" value="Genomic_DNA"/>
</dbReference>